<evidence type="ECO:0000256" key="4">
    <source>
        <dbReference type="SAM" id="MobiDB-lite"/>
    </source>
</evidence>
<dbReference type="OrthoDB" id="9797252at2"/>
<dbReference type="SUPFAM" id="SSF53335">
    <property type="entry name" value="S-adenosyl-L-methionine-dependent methyltransferases"/>
    <property type="match status" value="1"/>
</dbReference>
<protein>
    <submittedName>
        <fullName evidence="6">Class I SAM-dependent methyltransferase</fullName>
    </submittedName>
</protein>
<evidence type="ECO:0000256" key="3">
    <source>
        <dbReference type="ARBA" id="ARBA00022679"/>
    </source>
</evidence>
<keyword evidence="2 6" id="KW-0489">Methyltransferase</keyword>
<dbReference type="InterPro" id="IPR029063">
    <property type="entry name" value="SAM-dependent_MTases_sf"/>
</dbReference>
<name>A0A563EM70_9PSEU</name>
<dbReference type="Gene3D" id="3.40.50.150">
    <property type="entry name" value="Vaccinia Virus protein VP39"/>
    <property type="match status" value="1"/>
</dbReference>
<comment type="similarity">
    <text evidence="1">Belongs to the methyltransferase superfamily.</text>
</comment>
<keyword evidence="7" id="KW-1185">Reference proteome</keyword>
<dbReference type="AlphaFoldDB" id="A0A563EM70"/>
<dbReference type="InterPro" id="IPR051052">
    <property type="entry name" value="Diverse_substrate_MTase"/>
</dbReference>
<dbReference type="Proteomes" id="UP000316639">
    <property type="component" value="Unassembled WGS sequence"/>
</dbReference>
<dbReference type="GO" id="GO:0032259">
    <property type="term" value="P:methylation"/>
    <property type="evidence" value="ECO:0007669"/>
    <property type="project" value="UniProtKB-KW"/>
</dbReference>
<feature type="region of interest" description="Disordered" evidence="4">
    <location>
        <begin position="1"/>
        <end position="26"/>
    </location>
</feature>
<dbReference type="PANTHER" id="PTHR44942:SF4">
    <property type="entry name" value="METHYLTRANSFERASE TYPE 11 DOMAIN-CONTAINING PROTEIN"/>
    <property type="match status" value="1"/>
</dbReference>
<accession>A0A563EM70</accession>
<sequence length="259" mass="28102">MPTVPSEPHDLRAAAESFGADPERYDRSRPRYPAAMVDAIIAVSPGRDVLDVGVGTGIAARQFQAAGCRVLGVDPDARMAEFARRGGIDVEVAAFETWQTTRVFDLVVSGQAWHWVDPVAGAAKAAEVLRPGGQIALFWNVFQLPPDLVDACAEVHRRVMPGPLAEMATRPALDGYSMLCDRAADGLRGAFDEPERWRFEWTCEYTKDEWLDVLPTQGGYSQLPPARLAELLAGLGDAVGDGFTAEYTTVLVTAERRAG</sequence>
<dbReference type="PANTHER" id="PTHR44942">
    <property type="entry name" value="METHYLTRANSF_11 DOMAIN-CONTAINING PROTEIN"/>
    <property type="match status" value="1"/>
</dbReference>
<evidence type="ECO:0000256" key="1">
    <source>
        <dbReference type="ARBA" id="ARBA00008361"/>
    </source>
</evidence>
<evidence type="ECO:0000256" key="2">
    <source>
        <dbReference type="ARBA" id="ARBA00022603"/>
    </source>
</evidence>
<dbReference type="CDD" id="cd02440">
    <property type="entry name" value="AdoMet_MTases"/>
    <property type="match status" value="1"/>
</dbReference>
<dbReference type="GO" id="GO:0008757">
    <property type="term" value="F:S-adenosylmethionine-dependent methyltransferase activity"/>
    <property type="evidence" value="ECO:0007669"/>
    <property type="project" value="InterPro"/>
</dbReference>
<comment type="caution">
    <text evidence="6">The sequence shown here is derived from an EMBL/GenBank/DDBJ whole genome shotgun (WGS) entry which is preliminary data.</text>
</comment>
<evidence type="ECO:0000259" key="5">
    <source>
        <dbReference type="Pfam" id="PF08241"/>
    </source>
</evidence>
<dbReference type="EMBL" id="VOBR01000023">
    <property type="protein sequence ID" value="TWP48011.1"/>
    <property type="molecule type" value="Genomic_DNA"/>
</dbReference>
<evidence type="ECO:0000313" key="7">
    <source>
        <dbReference type="Proteomes" id="UP000316639"/>
    </source>
</evidence>
<reference evidence="6 7" key="1">
    <citation type="submission" date="2019-07" db="EMBL/GenBank/DDBJ databases">
        <title>Lentzea xizangensis sp. nov., isolated from Qinghai-Tibetan Plateau Soils.</title>
        <authorList>
            <person name="Huang J."/>
        </authorList>
    </citation>
    <scope>NUCLEOTIDE SEQUENCE [LARGE SCALE GENOMIC DNA]</scope>
    <source>
        <strain evidence="6 7">FXJ1.1311</strain>
    </source>
</reference>
<dbReference type="Pfam" id="PF08241">
    <property type="entry name" value="Methyltransf_11"/>
    <property type="match status" value="1"/>
</dbReference>
<feature type="domain" description="Methyltransferase type 11" evidence="5">
    <location>
        <begin position="50"/>
        <end position="136"/>
    </location>
</feature>
<gene>
    <name evidence="6" type="ORF">FKR81_30575</name>
</gene>
<organism evidence="6 7">
    <name type="scientific">Lentzea tibetensis</name>
    <dbReference type="NCBI Taxonomy" id="2591470"/>
    <lineage>
        <taxon>Bacteria</taxon>
        <taxon>Bacillati</taxon>
        <taxon>Actinomycetota</taxon>
        <taxon>Actinomycetes</taxon>
        <taxon>Pseudonocardiales</taxon>
        <taxon>Pseudonocardiaceae</taxon>
        <taxon>Lentzea</taxon>
    </lineage>
</organism>
<keyword evidence="3 6" id="KW-0808">Transferase</keyword>
<evidence type="ECO:0000313" key="6">
    <source>
        <dbReference type="EMBL" id="TWP48011.1"/>
    </source>
</evidence>
<proteinExistence type="inferred from homology"/>
<dbReference type="RefSeq" id="WP_146357136.1">
    <property type="nucleotide sequence ID" value="NZ_VOBR01000023.1"/>
</dbReference>
<dbReference type="InterPro" id="IPR013216">
    <property type="entry name" value="Methyltransf_11"/>
</dbReference>